<dbReference type="GO" id="GO:0016301">
    <property type="term" value="F:kinase activity"/>
    <property type="evidence" value="ECO:0007669"/>
    <property type="project" value="UniProtKB-KW"/>
</dbReference>
<organism evidence="1 2">
    <name type="scientific">Vibrio anguillarum</name>
    <name type="common">Listonella anguillarum</name>
    <dbReference type="NCBI Taxonomy" id="55601"/>
    <lineage>
        <taxon>Bacteria</taxon>
        <taxon>Pseudomonadati</taxon>
        <taxon>Pseudomonadota</taxon>
        <taxon>Gammaproteobacteria</taxon>
        <taxon>Vibrionales</taxon>
        <taxon>Vibrionaceae</taxon>
        <taxon>Vibrio</taxon>
    </lineage>
</organism>
<name>A0AAW4AL04_VIBAN</name>
<evidence type="ECO:0000313" key="2">
    <source>
        <dbReference type="Proteomes" id="UP000722957"/>
    </source>
</evidence>
<comment type="caution">
    <text evidence="1">The sequence shown here is derived from an EMBL/GenBank/DDBJ whole genome shotgun (WGS) entry which is preliminary data.</text>
</comment>
<dbReference type="EMBL" id="RDOM01000015">
    <property type="protein sequence ID" value="MBF4272206.1"/>
    <property type="molecule type" value="Genomic_DNA"/>
</dbReference>
<evidence type="ECO:0000313" key="1">
    <source>
        <dbReference type="EMBL" id="MBF4272206.1"/>
    </source>
</evidence>
<protein>
    <submittedName>
        <fullName evidence="1">Glycerol kinase</fullName>
    </submittedName>
</protein>
<dbReference type="AlphaFoldDB" id="A0AAW4AL04"/>
<keyword evidence="1" id="KW-0808">Transferase</keyword>
<reference evidence="1 2" key="1">
    <citation type="journal article" date="2021" name="PeerJ">
        <title>Analysis of 44 Vibrio anguillarum genomes reveals high genetic diversity.</title>
        <authorList>
            <person name="Hansen M.J."/>
            <person name="Dalsgaard I."/>
        </authorList>
    </citation>
    <scope>NUCLEOTIDE SEQUENCE [LARGE SCALE GENOMIC DNA]</scope>
    <source>
        <strain evidence="1 2">17-16730-2A</strain>
    </source>
</reference>
<keyword evidence="1" id="KW-0418">Kinase</keyword>
<proteinExistence type="predicted"/>
<accession>A0AAW4AL04</accession>
<dbReference type="Proteomes" id="UP000722957">
    <property type="component" value="Unassembled WGS sequence"/>
</dbReference>
<sequence>MMAEKLSTSALAKLRNTDAKQLFSNLQKAGYINRFDNKWVLTELGAKFGGEYAQHTQYGQFIVWPENLLVDTQATSGKTLSATQLGDHFRLNPKKINQLLSELGWISKTEKGWQVTEAGLRAGAQQREDKSSEQFFVVWHDTVTRHKRLKQSIVEFLGQEANNQSTDKSLSHFRQKFEAKHRTLDGHYVRSTGELLIDNWLYLAGVVHAYERQLPIEADVMCDFYLPTGKVYLQYWGSDNGATDEKTRLHTQAIYHDHGFALINIHPQDITHLDEILPRKLREFGIKAY</sequence>
<gene>
    <name evidence="1" type="ORF">EAY07_09080</name>
</gene>